<dbReference type="InterPro" id="IPR003140">
    <property type="entry name" value="PLipase/COase/thioEstase"/>
</dbReference>
<dbReference type="InterPro" id="IPR050565">
    <property type="entry name" value="LYPA1-2/EST-like"/>
</dbReference>
<dbReference type="Pfam" id="PF02230">
    <property type="entry name" value="Abhydrolase_2"/>
    <property type="match status" value="1"/>
</dbReference>
<gene>
    <name evidence="5" type="ORF">D7Y13_21120</name>
</gene>
<keyword evidence="3" id="KW-0732">Signal</keyword>
<evidence type="ECO:0000256" key="1">
    <source>
        <dbReference type="ARBA" id="ARBA00006499"/>
    </source>
</evidence>
<name>A0ABX9QHM3_9BACT</name>
<keyword evidence="6" id="KW-1185">Reference proteome</keyword>
<dbReference type="InterPro" id="IPR029058">
    <property type="entry name" value="AB_hydrolase_fold"/>
</dbReference>
<dbReference type="PANTHER" id="PTHR10655:SF17">
    <property type="entry name" value="LYSOPHOSPHOLIPASE-LIKE PROTEIN 1"/>
    <property type="match status" value="1"/>
</dbReference>
<evidence type="ECO:0000256" key="2">
    <source>
        <dbReference type="ARBA" id="ARBA00022801"/>
    </source>
</evidence>
<evidence type="ECO:0000313" key="5">
    <source>
        <dbReference type="EMBL" id="RKI06054.1"/>
    </source>
</evidence>
<dbReference type="RefSeq" id="WP_120584568.1">
    <property type="nucleotide sequence ID" value="NZ_RAWI01000162.1"/>
</dbReference>
<proteinExistence type="inferred from homology"/>
<dbReference type="SUPFAM" id="SSF53474">
    <property type="entry name" value="alpha/beta-Hydrolases"/>
    <property type="match status" value="1"/>
</dbReference>
<protein>
    <submittedName>
        <fullName evidence="5">Phospholipase</fullName>
    </submittedName>
</protein>
<dbReference type="Proteomes" id="UP000278907">
    <property type="component" value="Unassembled WGS sequence"/>
</dbReference>
<comment type="caution">
    <text evidence="5">The sequence shown here is derived from an EMBL/GenBank/DDBJ whole genome shotgun (WGS) entry which is preliminary data.</text>
</comment>
<organism evidence="5 6">
    <name type="scientific">Corallococcus praedator</name>
    <dbReference type="NCBI Taxonomy" id="2316724"/>
    <lineage>
        <taxon>Bacteria</taxon>
        <taxon>Pseudomonadati</taxon>
        <taxon>Myxococcota</taxon>
        <taxon>Myxococcia</taxon>
        <taxon>Myxococcales</taxon>
        <taxon>Cystobacterineae</taxon>
        <taxon>Myxococcaceae</taxon>
        <taxon>Corallococcus</taxon>
    </lineage>
</organism>
<dbReference type="Gene3D" id="3.40.50.1820">
    <property type="entry name" value="alpha/beta hydrolase"/>
    <property type="match status" value="1"/>
</dbReference>
<dbReference type="PANTHER" id="PTHR10655">
    <property type="entry name" value="LYSOPHOSPHOLIPASE-RELATED"/>
    <property type="match status" value="1"/>
</dbReference>
<evidence type="ECO:0000313" key="6">
    <source>
        <dbReference type="Proteomes" id="UP000278907"/>
    </source>
</evidence>
<feature type="signal peptide" evidence="3">
    <location>
        <begin position="1"/>
        <end position="22"/>
    </location>
</feature>
<evidence type="ECO:0000259" key="4">
    <source>
        <dbReference type="Pfam" id="PF02230"/>
    </source>
</evidence>
<reference evidence="5 6" key="1">
    <citation type="submission" date="2018-09" db="EMBL/GenBank/DDBJ databases">
        <authorList>
            <person name="Livingstone P.G."/>
            <person name="Whitworth D.E."/>
        </authorList>
    </citation>
    <scope>NUCLEOTIDE SEQUENCE [LARGE SCALE GENOMIC DNA]</scope>
    <source>
        <strain evidence="5 6">CA031B</strain>
    </source>
</reference>
<feature type="domain" description="Phospholipase/carboxylesterase/thioesterase" evidence="4">
    <location>
        <begin position="44"/>
        <end position="236"/>
    </location>
</feature>
<keyword evidence="2" id="KW-0378">Hydrolase</keyword>
<sequence>MKPLNATALVLLTLLETACASALPGPSSANTAKPLTYKTYTLGAERPEALLVALHASGSTPESWDEQVQSLGIPVRVVLPRGSRPRREGFTWFPVEHEQQDGPRKTADVERVALQLADLIREARREHPEIRRVAVTGFSYGGDLAWMLVVRHPELVDVAVPMGTRLLGTPAKSLPPGHQVLVLQGEDDPIIPVQQTLARVADLKAVGVPIDVRTYAGVGHDVSLQLVEDWRAFLRQALQSSGSSPN</sequence>
<accession>A0ABX9QHM3</accession>
<comment type="similarity">
    <text evidence="1">Belongs to the AB hydrolase superfamily. AB hydrolase 2 family.</text>
</comment>
<feature type="chain" id="PRO_5046799035" evidence="3">
    <location>
        <begin position="23"/>
        <end position="246"/>
    </location>
</feature>
<evidence type="ECO:0000256" key="3">
    <source>
        <dbReference type="SAM" id="SignalP"/>
    </source>
</evidence>
<dbReference type="EMBL" id="RAWI01000162">
    <property type="protein sequence ID" value="RKI06054.1"/>
    <property type="molecule type" value="Genomic_DNA"/>
</dbReference>